<accession>A0ABY3SPM3</accession>
<gene>
    <name evidence="1" type="ORF">L0M14_08775</name>
</gene>
<dbReference type="RefSeq" id="WP_235121769.1">
    <property type="nucleotide sequence ID" value="NZ_CP090978.1"/>
</dbReference>
<keyword evidence="2" id="KW-1185">Reference proteome</keyword>
<sequence length="60" mass="7009">MRTVYENYRGFKISKEDNTYSAIHNEVIFNQGLLSDVLDHVDHYIEIHIDSTDNGDISQH</sequence>
<dbReference type="EMBL" id="CP090978">
    <property type="protein sequence ID" value="UJF35199.1"/>
    <property type="molecule type" value="Genomic_DNA"/>
</dbReference>
<name>A0ABY3SPM3_9BACL</name>
<evidence type="ECO:0000313" key="2">
    <source>
        <dbReference type="Proteomes" id="UP001649230"/>
    </source>
</evidence>
<organism evidence="1 2">
    <name type="scientific">Paenibacillus hexagrammi</name>
    <dbReference type="NCBI Taxonomy" id="2908839"/>
    <lineage>
        <taxon>Bacteria</taxon>
        <taxon>Bacillati</taxon>
        <taxon>Bacillota</taxon>
        <taxon>Bacilli</taxon>
        <taxon>Bacillales</taxon>
        <taxon>Paenibacillaceae</taxon>
        <taxon>Paenibacillus</taxon>
    </lineage>
</organism>
<dbReference type="Proteomes" id="UP001649230">
    <property type="component" value="Chromosome"/>
</dbReference>
<evidence type="ECO:0000313" key="1">
    <source>
        <dbReference type="EMBL" id="UJF35199.1"/>
    </source>
</evidence>
<proteinExistence type="predicted"/>
<protein>
    <submittedName>
        <fullName evidence="1">Uncharacterized protein</fullName>
    </submittedName>
</protein>
<reference evidence="1 2" key="1">
    <citation type="journal article" date="2024" name="Int. J. Syst. Evol. Microbiol.">
        <title>Paenibacillus hexagrammi sp. nov., a novel bacterium isolated from the gut content of Hexagrammos agrammus.</title>
        <authorList>
            <person name="Jung H.K."/>
            <person name="Kim D.G."/>
            <person name="Zin H."/>
            <person name="Park J."/>
            <person name="Jung H."/>
            <person name="Kim Y.O."/>
            <person name="Kong H.J."/>
            <person name="Kim J.W."/>
            <person name="Kim Y.S."/>
        </authorList>
    </citation>
    <scope>NUCLEOTIDE SEQUENCE [LARGE SCALE GENOMIC DNA]</scope>
    <source>
        <strain evidence="1 2">YPD9-1</strain>
    </source>
</reference>